<feature type="domain" description="GH18" evidence="8">
    <location>
        <begin position="24"/>
        <end position="369"/>
    </location>
</feature>
<keyword evidence="4" id="KW-0146">Chitin degradation</keyword>
<dbReference type="InterPro" id="IPR029070">
    <property type="entry name" value="Chitinase_insertion_sf"/>
</dbReference>
<evidence type="ECO:0000313" key="9">
    <source>
        <dbReference type="EMBL" id="QDH22997.1"/>
    </source>
</evidence>
<dbReference type="GO" id="GO:0005975">
    <property type="term" value="P:carbohydrate metabolic process"/>
    <property type="evidence" value="ECO:0007669"/>
    <property type="project" value="InterPro"/>
</dbReference>
<evidence type="ECO:0000256" key="3">
    <source>
        <dbReference type="ARBA" id="ARBA00022801"/>
    </source>
</evidence>
<dbReference type="SMART" id="SM00636">
    <property type="entry name" value="Glyco_18"/>
    <property type="match status" value="1"/>
</dbReference>
<dbReference type="Gene3D" id="3.10.50.10">
    <property type="match status" value="1"/>
</dbReference>
<evidence type="ECO:0000313" key="10">
    <source>
        <dbReference type="Proteomes" id="UP000316968"/>
    </source>
</evidence>
<keyword evidence="5 6" id="KW-0326">Glycosidase</keyword>
<dbReference type="EMBL" id="CP041217">
    <property type="protein sequence ID" value="QDH22997.1"/>
    <property type="molecule type" value="Genomic_DNA"/>
</dbReference>
<organism evidence="9 10">
    <name type="scientific">Saccharibacillus brassicae</name>
    <dbReference type="NCBI Taxonomy" id="2583377"/>
    <lineage>
        <taxon>Bacteria</taxon>
        <taxon>Bacillati</taxon>
        <taxon>Bacillota</taxon>
        <taxon>Bacilli</taxon>
        <taxon>Bacillales</taxon>
        <taxon>Paenibacillaceae</taxon>
        <taxon>Saccharibacillus</taxon>
    </lineage>
</organism>
<dbReference type="SUPFAM" id="SSF51445">
    <property type="entry name" value="(Trans)glycosidases"/>
    <property type="match status" value="1"/>
</dbReference>
<dbReference type="Pfam" id="PF00704">
    <property type="entry name" value="Glyco_hydro_18"/>
    <property type="match status" value="1"/>
</dbReference>
<evidence type="ECO:0000256" key="4">
    <source>
        <dbReference type="ARBA" id="ARBA00023024"/>
    </source>
</evidence>
<proteinExistence type="inferred from homology"/>
<evidence type="ECO:0000259" key="8">
    <source>
        <dbReference type="PROSITE" id="PS51910"/>
    </source>
</evidence>
<dbReference type="Proteomes" id="UP000316968">
    <property type="component" value="Chromosome"/>
</dbReference>
<dbReference type="Gene3D" id="3.20.20.80">
    <property type="entry name" value="Glycosidases"/>
    <property type="match status" value="1"/>
</dbReference>
<dbReference type="SUPFAM" id="SSF54556">
    <property type="entry name" value="Chitinase insertion domain"/>
    <property type="match status" value="1"/>
</dbReference>
<dbReference type="PROSITE" id="PS01095">
    <property type="entry name" value="GH18_1"/>
    <property type="match status" value="1"/>
</dbReference>
<keyword evidence="10" id="KW-1185">Reference proteome</keyword>
<evidence type="ECO:0000256" key="1">
    <source>
        <dbReference type="ARBA" id="ARBA00000822"/>
    </source>
</evidence>
<keyword evidence="4" id="KW-0624">Polysaccharide degradation</keyword>
<dbReference type="AlphaFoldDB" id="A0A4Y6V3B8"/>
<dbReference type="InterPro" id="IPR017853">
    <property type="entry name" value="GH"/>
</dbReference>
<evidence type="ECO:0000256" key="7">
    <source>
        <dbReference type="RuleBase" id="RU004453"/>
    </source>
</evidence>
<dbReference type="PANTHER" id="PTHR11177:SF317">
    <property type="entry name" value="CHITINASE 12-RELATED"/>
    <property type="match status" value="1"/>
</dbReference>
<dbReference type="InterPro" id="IPR001223">
    <property type="entry name" value="Glyco_hydro18_cat"/>
</dbReference>
<dbReference type="GO" id="GO:0008843">
    <property type="term" value="F:endochitinase activity"/>
    <property type="evidence" value="ECO:0007669"/>
    <property type="project" value="UniProtKB-EC"/>
</dbReference>
<sequence length="381" mass="42517">MNRDSHDRSEIFAADSTPAAGFAPRVVGYVGHADLPDLKTEDLLKLTHINIAFGHVQDDVIVTEHLRNMHELNRIKQEHPDVSILLSVGGWSAGGFSEAASTEHGRRSMAQSSLDVIAQYGLDGIDLDWEYPCYAEAGIAASPDDRGNFTLLLRTIREALDERGAADERHYLLTIAAGADQYYIDGTQMDEVQLYLDYVQLMTYDMRGGFQILTGHHTNLYTPTGDLFRISTEASVNLFLKAGVPRHKIVIGAAFYSRMWKGVPNVNNGLHQMAATSGGYGPEFTDLHEAYIDRNGFVRYWDDEAKAPYLYDGGLHDGGTFITYDDEESIAWKCRYTLEQQLGGVMFWEYRCDRTGLLLEAIRAGLETPKPTANKVFMSPS</sequence>
<dbReference type="PANTHER" id="PTHR11177">
    <property type="entry name" value="CHITINASE"/>
    <property type="match status" value="1"/>
</dbReference>
<accession>A0A4Y6V3B8</accession>
<evidence type="ECO:0000256" key="6">
    <source>
        <dbReference type="RuleBase" id="RU000489"/>
    </source>
</evidence>
<comment type="catalytic activity">
    <reaction evidence="1">
        <text>Random endo-hydrolysis of N-acetyl-beta-D-glucosaminide (1-&gt;4)-beta-linkages in chitin and chitodextrins.</text>
        <dbReference type="EC" id="3.2.1.14"/>
    </reaction>
</comment>
<protein>
    <recommendedName>
        <fullName evidence="2">chitinase</fullName>
        <ecNumber evidence="2">3.2.1.14</ecNumber>
    </recommendedName>
</protein>
<name>A0A4Y6V3B8_SACBS</name>
<keyword evidence="4" id="KW-0119">Carbohydrate metabolism</keyword>
<evidence type="ECO:0000256" key="5">
    <source>
        <dbReference type="ARBA" id="ARBA00023295"/>
    </source>
</evidence>
<comment type="similarity">
    <text evidence="7">Belongs to the glycosyl hydrolase 18 family.</text>
</comment>
<dbReference type="OrthoDB" id="9775889at2"/>
<keyword evidence="3 6" id="KW-0378">Hydrolase</keyword>
<dbReference type="InterPro" id="IPR011583">
    <property type="entry name" value="Chitinase_II/V-like_cat"/>
</dbReference>
<dbReference type="PROSITE" id="PS51910">
    <property type="entry name" value="GH18_2"/>
    <property type="match status" value="1"/>
</dbReference>
<dbReference type="RefSeq" id="WP_141449534.1">
    <property type="nucleotide sequence ID" value="NZ_CP041217.1"/>
</dbReference>
<dbReference type="CDD" id="cd06548">
    <property type="entry name" value="GH18_chitinase"/>
    <property type="match status" value="1"/>
</dbReference>
<dbReference type="InterPro" id="IPR001579">
    <property type="entry name" value="Glyco_hydro_18_chit_AS"/>
</dbReference>
<dbReference type="KEGG" id="saca:FFV09_20350"/>
<evidence type="ECO:0000256" key="2">
    <source>
        <dbReference type="ARBA" id="ARBA00012729"/>
    </source>
</evidence>
<dbReference type="GO" id="GO:0008061">
    <property type="term" value="F:chitin binding"/>
    <property type="evidence" value="ECO:0007669"/>
    <property type="project" value="InterPro"/>
</dbReference>
<reference evidence="9 10" key="1">
    <citation type="submission" date="2019-06" db="EMBL/GenBank/DDBJ databases">
        <title>Saccharibacillus brassicae sp. nov., an endophytic bacterium isolated from Chinese cabbage seeds (Brassica pekinensis).</title>
        <authorList>
            <person name="Jiang L."/>
            <person name="Lee J."/>
            <person name="Kim S.W."/>
        </authorList>
    </citation>
    <scope>NUCLEOTIDE SEQUENCE [LARGE SCALE GENOMIC DNA]</scope>
    <source>
        <strain evidence="10">KCTC 43072 / ATSA2</strain>
    </source>
</reference>
<dbReference type="InterPro" id="IPR050314">
    <property type="entry name" value="Glycosyl_Hydrlase_18"/>
</dbReference>
<dbReference type="EC" id="3.2.1.14" evidence="2"/>
<dbReference type="GO" id="GO:0006032">
    <property type="term" value="P:chitin catabolic process"/>
    <property type="evidence" value="ECO:0007669"/>
    <property type="project" value="UniProtKB-KW"/>
</dbReference>
<gene>
    <name evidence="9" type="ORF">FFV09_20350</name>
</gene>